<dbReference type="PANTHER" id="PTHR37984">
    <property type="entry name" value="PROTEIN CBG26694"/>
    <property type="match status" value="1"/>
</dbReference>
<name>A0A0V0Z3B7_TRIBR</name>
<dbReference type="Gene3D" id="3.10.10.10">
    <property type="entry name" value="HIV Type 1 Reverse Transcriptase, subunit A, domain 1"/>
    <property type="match status" value="1"/>
</dbReference>
<dbReference type="EMBL" id="JYDI01004287">
    <property type="protein sequence ID" value="KRY06910.1"/>
    <property type="molecule type" value="Genomic_DNA"/>
</dbReference>
<feature type="non-terminal residue" evidence="1">
    <location>
        <position position="1"/>
    </location>
</feature>
<accession>A0A0V0Z3B7</accession>
<dbReference type="OMA" id="NCRCTNN"/>
<evidence type="ECO:0000313" key="2">
    <source>
        <dbReference type="Proteomes" id="UP000054653"/>
    </source>
</evidence>
<evidence type="ECO:0000313" key="1">
    <source>
        <dbReference type="EMBL" id="KRY06910.1"/>
    </source>
</evidence>
<dbReference type="Proteomes" id="UP000054653">
    <property type="component" value="Unassembled WGS sequence"/>
</dbReference>
<gene>
    <name evidence="1" type="primary">K02A2.6</name>
    <name evidence="1" type="ORF">T03_7325</name>
</gene>
<dbReference type="SUPFAM" id="SSF56672">
    <property type="entry name" value="DNA/RNA polymerases"/>
    <property type="match status" value="1"/>
</dbReference>
<reference evidence="1 2" key="1">
    <citation type="submission" date="2015-01" db="EMBL/GenBank/DDBJ databases">
        <title>Evolution of Trichinella species and genotypes.</title>
        <authorList>
            <person name="Korhonen P.K."/>
            <person name="Edoardo P."/>
            <person name="Giuseppe L.R."/>
            <person name="Gasser R.B."/>
        </authorList>
    </citation>
    <scope>NUCLEOTIDE SEQUENCE [LARGE SCALE GENOMIC DNA]</scope>
    <source>
        <strain evidence="1">ISS120</strain>
    </source>
</reference>
<dbReference type="InterPro" id="IPR043502">
    <property type="entry name" value="DNA/RNA_pol_sf"/>
</dbReference>
<comment type="caution">
    <text evidence="1">The sequence shown here is derived from an EMBL/GenBank/DDBJ whole genome shotgun (WGS) entry which is preliminary data.</text>
</comment>
<dbReference type="InterPro" id="IPR043128">
    <property type="entry name" value="Rev_trsase/Diguanyl_cyclase"/>
</dbReference>
<dbReference type="AlphaFoldDB" id="A0A0V0Z3B7"/>
<dbReference type="InterPro" id="IPR050951">
    <property type="entry name" value="Retrovirus_Pol_polyprotein"/>
</dbReference>
<feature type="non-terminal residue" evidence="1">
    <location>
        <position position="103"/>
    </location>
</feature>
<keyword evidence="2" id="KW-1185">Reference proteome</keyword>
<proteinExistence type="predicted"/>
<sequence length="103" mass="11171">LKHAYPVPAVSHLLTSLAGGKVFAKLDLAQPYQQLVVDKKNCRCTNNNHTSRVKRLQFGVSAAPGIFQGVIDQLTKGIPGVLPYFDDILIAAKDVSMLAKRLA</sequence>
<protein>
    <recommendedName>
        <fullName evidence="3">Reverse transcriptase domain-containing protein</fullName>
    </recommendedName>
</protein>
<dbReference type="Gene3D" id="3.30.70.270">
    <property type="match status" value="1"/>
</dbReference>
<dbReference type="PANTHER" id="PTHR37984:SF12">
    <property type="entry name" value="RIBONUCLEASE H"/>
    <property type="match status" value="1"/>
</dbReference>
<evidence type="ECO:0008006" key="3">
    <source>
        <dbReference type="Google" id="ProtNLM"/>
    </source>
</evidence>
<dbReference type="STRING" id="45882.A0A0V0Z3B7"/>
<organism evidence="1 2">
    <name type="scientific">Trichinella britovi</name>
    <name type="common">Parasitic roundworm</name>
    <dbReference type="NCBI Taxonomy" id="45882"/>
    <lineage>
        <taxon>Eukaryota</taxon>
        <taxon>Metazoa</taxon>
        <taxon>Ecdysozoa</taxon>
        <taxon>Nematoda</taxon>
        <taxon>Enoplea</taxon>
        <taxon>Dorylaimia</taxon>
        <taxon>Trichinellida</taxon>
        <taxon>Trichinellidae</taxon>
        <taxon>Trichinella</taxon>
    </lineage>
</organism>